<feature type="binding site" evidence="8">
    <location>
        <begin position="219"/>
        <end position="221"/>
    </location>
    <ligand>
        <name>ATP</name>
        <dbReference type="ChEBI" id="CHEBI:30616"/>
    </ligand>
</feature>
<evidence type="ECO:0000313" key="11">
    <source>
        <dbReference type="Proteomes" id="UP001621714"/>
    </source>
</evidence>
<evidence type="ECO:0000256" key="1">
    <source>
        <dbReference type="ARBA" id="ARBA00006303"/>
    </source>
</evidence>
<feature type="binding site" evidence="8">
    <location>
        <position position="488"/>
    </location>
    <ligand>
        <name>L-aspartate</name>
        <dbReference type="ChEBI" id="CHEBI:29991"/>
    </ligand>
</feature>
<evidence type="ECO:0000256" key="3">
    <source>
        <dbReference type="ARBA" id="ARBA00022598"/>
    </source>
</evidence>
<dbReference type="Proteomes" id="UP001621714">
    <property type="component" value="Unassembled WGS sequence"/>
</dbReference>
<feature type="site" description="Important for tRNA non-discrimination" evidence="8">
    <location>
        <position position="81"/>
    </location>
</feature>
<organism evidence="10 11">
    <name type="scientific">Marinospirillum alkalitolerans</name>
    <dbReference type="NCBI Taxonomy" id="3123374"/>
    <lineage>
        <taxon>Bacteria</taxon>
        <taxon>Pseudomonadati</taxon>
        <taxon>Pseudomonadota</taxon>
        <taxon>Gammaproteobacteria</taxon>
        <taxon>Oceanospirillales</taxon>
        <taxon>Oceanospirillaceae</taxon>
        <taxon>Marinospirillum</taxon>
    </lineage>
</organism>
<dbReference type="CDD" id="cd04317">
    <property type="entry name" value="EcAspRS_like_N"/>
    <property type="match status" value="1"/>
</dbReference>
<feature type="binding site" evidence="8">
    <location>
        <position position="448"/>
    </location>
    <ligand>
        <name>L-aspartate</name>
        <dbReference type="ChEBI" id="CHEBI:29991"/>
    </ligand>
</feature>
<dbReference type="InterPro" id="IPR047090">
    <property type="entry name" value="AspRS_core"/>
</dbReference>
<dbReference type="Pfam" id="PF02938">
    <property type="entry name" value="GAD"/>
    <property type="match status" value="1"/>
</dbReference>
<dbReference type="PANTHER" id="PTHR22594">
    <property type="entry name" value="ASPARTYL/LYSYL-TRNA SYNTHETASE"/>
    <property type="match status" value="1"/>
</dbReference>
<dbReference type="Pfam" id="PF00152">
    <property type="entry name" value="tRNA-synt_2"/>
    <property type="match status" value="1"/>
</dbReference>
<dbReference type="Gene3D" id="3.30.1360.30">
    <property type="entry name" value="GAD-like domain"/>
    <property type="match status" value="1"/>
</dbReference>
<evidence type="ECO:0000256" key="8">
    <source>
        <dbReference type="HAMAP-Rule" id="MF_00044"/>
    </source>
</evidence>
<sequence length="591" mass="66221">MRSHYCGDLNTSHLDQEVLLCGWVHRRRDHGGVIFLDMRDRNGLAQVVVDPDTEEAFARADRSRSEYVLKIRGLVRRRPEGTVNLNMPTGEIEVLAKEVEVLNTAETPPFMLDEHGKVGEDVRLKYRYVDLRRPDMAEKLRFRSRVTHQIRNFLEEQGFLDIETPILTRATPEGARDYLVPSRTHEGHFFALPQSPQLFKQLLMVAGFDRYYQIAKCFRDEDLRADRQPEFTQIDMEASFVDEADIMGAAEGMIRQIFQGSLGVDLGDFPHMPYSEAMDRYGSDKPDLRIPLELVDVGDLMANVDFKVFSGPATDPKGRVAALKIKGGAELSRKQIDDYTKFVGIYGARGLAWIKVNKRADGLDGLQSPIVKFMEGIIDQLLDRVGAEDGDIIFFGADKTKIVNEALGALRCKLGEDLNLYTCEWAPLWVVDFPMFEENSDGSLSALHHPFTAPKCTPEELEANPAEQLSRAYDMVLNGTELGGGSIRIHHQAMQQAVFRVLGISAEEQREKFGFLLDALKFGAPPHGGLAFGLDRLMMLMTGAKSIREVIAFPKTQSAACVMTEAPGEVSPAQLKELSLRLRVKANTEAE</sequence>
<keyword evidence="2 8" id="KW-0963">Cytoplasm</keyword>
<gene>
    <name evidence="8 10" type="primary">aspS</name>
    <name evidence="10" type="ORF">V6U78_10805</name>
</gene>
<evidence type="ECO:0000256" key="6">
    <source>
        <dbReference type="ARBA" id="ARBA00022917"/>
    </source>
</evidence>
<dbReference type="SUPFAM" id="SSF55261">
    <property type="entry name" value="GAD domain-like"/>
    <property type="match status" value="1"/>
</dbReference>
<dbReference type="Pfam" id="PF01336">
    <property type="entry name" value="tRNA_anti-codon"/>
    <property type="match status" value="1"/>
</dbReference>
<dbReference type="GO" id="GO:0004815">
    <property type="term" value="F:aspartate-tRNA ligase activity"/>
    <property type="evidence" value="ECO:0007669"/>
    <property type="project" value="UniProtKB-EC"/>
</dbReference>
<keyword evidence="7 8" id="KW-0030">Aminoacyl-tRNA synthetase</keyword>
<evidence type="ECO:0000313" key="10">
    <source>
        <dbReference type="EMBL" id="MFK7161527.1"/>
    </source>
</evidence>
<feature type="binding site" evidence="8">
    <location>
        <begin position="533"/>
        <end position="536"/>
    </location>
    <ligand>
        <name>ATP</name>
        <dbReference type="ChEBI" id="CHEBI:30616"/>
    </ligand>
</feature>
<dbReference type="Gene3D" id="3.30.930.10">
    <property type="entry name" value="Bira Bifunctional Protein, Domain 2"/>
    <property type="match status" value="1"/>
</dbReference>
<comment type="caution">
    <text evidence="10">The sequence shown here is derived from an EMBL/GenBank/DDBJ whole genome shotgun (WGS) entry which is preliminary data.</text>
</comment>
<keyword evidence="6 8" id="KW-0648">Protein biosynthesis</keyword>
<protein>
    <recommendedName>
        <fullName evidence="8">Aspartate--tRNA(Asp/Asn) ligase</fullName>
        <ecNumber evidence="8">6.1.1.23</ecNumber>
    </recommendedName>
    <alternativeName>
        <fullName evidence="8">Aspartyl-tRNA synthetase</fullName>
        <shortName evidence="8">AspRS</shortName>
    </alternativeName>
    <alternativeName>
        <fullName evidence="8">Non-discriminating aspartyl-tRNA synthetase</fullName>
        <shortName evidence="8">ND-AspRS</shortName>
    </alternativeName>
</protein>
<dbReference type="HAMAP" id="MF_00044">
    <property type="entry name" value="Asp_tRNA_synth_type1"/>
    <property type="match status" value="1"/>
</dbReference>
<keyword evidence="3 8" id="KW-0436">Ligase</keyword>
<accession>A0ABW8PZ18</accession>
<comment type="function">
    <text evidence="8">Aspartyl-tRNA synthetase with relaxed tRNA specificity since it is able to aspartylate not only its cognate tRNA(Asp) but also tRNA(Asn). Reaction proceeds in two steps: L-aspartate is first activated by ATP to form Asp-AMP and then transferred to the acceptor end of tRNA(Asp/Asn).</text>
</comment>
<dbReference type="PROSITE" id="PS50862">
    <property type="entry name" value="AA_TRNA_LIGASE_II"/>
    <property type="match status" value="1"/>
</dbReference>
<dbReference type="SUPFAM" id="SSF50249">
    <property type="entry name" value="Nucleic acid-binding proteins"/>
    <property type="match status" value="1"/>
</dbReference>
<comment type="subunit">
    <text evidence="8">Homodimer.</text>
</comment>
<feature type="site" description="Important for tRNA non-discrimination" evidence="8">
    <location>
        <position position="30"/>
    </location>
</feature>
<reference evidence="10 11" key="1">
    <citation type="submission" date="2024-02" db="EMBL/GenBank/DDBJ databases">
        <title>Marinospirillum sp. MEB 164 isolated from Lonar lake sediment.</title>
        <authorList>
            <person name="Joshi A."/>
            <person name="Thite S."/>
        </authorList>
    </citation>
    <scope>NUCLEOTIDE SEQUENCE [LARGE SCALE GENOMIC DNA]</scope>
    <source>
        <strain evidence="10 11">MEB164</strain>
    </source>
</reference>
<name>A0ABW8PZ18_9GAMM</name>
<comment type="similarity">
    <text evidence="1 8">Belongs to the class-II aminoacyl-tRNA synthetase family. Type 1 subfamily.</text>
</comment>
<dbReference type="InterPro" id="IPR006195">
    <property type="entry name" value="aa-tRNA-synth_II"/>
</dbReference>
<dbReference type="InterPro" id="IPR002312">
    <property type="entry name" value="Asp/Asn-tRNA-synth_IIb"/>
</dbReference>
<dbReference type="NCBIfam" id="TIGR00459">
    <property type="entry name" value="aspS_bact"/>
    <property type="match status" value="1"/>
</dbReference>
<feature type="binding site" evidence="8">
    <location>
        <position position="173"/>
    </location>
    <ligand>
        <name>L-aspartate</name>
        <dbReference type="ChEBI" id="CHEBI:29991"/>
    </ligand>
</feature>
<dbReference type="RefSeq" id="WP_405340515.1">
    <property type="nucleotide sequence ID" value="NZ_JBANFI010000006.1"/>
</dbReference>
<evidence type="ECO:0000259" key="9">
    <source>
        <dbReference type="PROSITE" id="PS50862"/>
    </source>
</evidence>
<dbReference type="InterPro" id="IPR004524">
    <property type="entry name" value="Asp-tRNA-ligase_1"/>
</dbReference>
<evidence type="ECO:0000256" key="7">
    <source>
        <dbReference type="ARBA" id="ARBA00023146"/>
    </source>
</evidence>
<dbReference type="Gene3D" id="2.40.50.140">
    <property type="entry name" value="Nucleic acid-binding proteins"/>
    <property type="match status" value="1"/>
</dbReference>
<keyword evidence="4 8" id="KW-0547">Nucleotide-binding</keyword>
<feature type="region of interest" description="Aspartate" evidence="8">
    <location>
        <begin position="197"/>
        <end position="200"/>
    </location>
</feature>
<dbReference type="EC" id="6.1.1.23" evidence="8"/>
<dbReference type="InterPro" id="IPR012340">
    <property type="entry name" value="NA-bd_OB-fold"/>
</dbReference>
<feature type="binding site" evidence="8">
    <location>
        <position position="228"/>
    </location>
    <ligand>
        <name>ATP</name>
        <dbReference type="ChEBI" id="CHEBI:30616"/>
    </ligand>
</feature>
<dbReference type="InterPro" id="IPR004364">
    <property type="entry name" value="Aa-tRNA-synt_II"/>
</dbReference>
<keyword evidence="5 8" id="KW-0067">ATP-binding</keyword>
<comment type="catalytic activity">
    <reaction evidence="8">
        <text>tRNA(Asx) + L-aspartate + ATP = L-aspartyl-tRNA(Asx) + AMP + diphosphate</text>
        <dbReference type="Rhea" id="RHEA:18349"/>
        <dbReference type="Rhea" id="RHEA-COMP:9710"/>
        <dbReference type="Rhea" id="RHEA-COMP:9711"/>
        <dbReference type="ChEBI" id="CHEBI:29991"/>
        <dbReference type="ChEBI" id="CHEBI:30616"/>
        <dbReference type="ChEBI" id="CHEBI:33019"/>
        <dbReference type="ChEBI" id="CHEBI:78442"/>
        <dbReference type="ChEBI" id="CHEBI:78516"/>
        <dbReference type="ChEBI" id="CHEBI:456215"/>
        <dbReference type="EC" id="6.1.1.23"/>
    </reaction>
</comment>
<dbReference type="PRINTS" id="PR01042">
    <property type="entry name" value="TRNASYNTHASP"/>
</dbReference>
<evidence type="ECO:0000256" key="2">
    <source>
        <dbReference type="ARBA" id="ARBA00022490"/>
    </source>
</evidence>
<dbReference type="NCBIfam" id="NF001750">
    <property type="entry name" value="PRK00476.1"/>
    <property type="match status" value="1"/>
</dbReference>
<proteinExistence type="inferred from homology"/>
<evidence type="ECO:0000256" key="4">
    <source>
        <dbReference type="ARBA" id="ARBA00022741"/>
    </source>
</evidence>
<comment type="subcellular location">
    <subcellularLocation>
        <location evidence="8">Cytoplasm</location>
    </subcellularLocation>
</comment>
<dbReference type="PANTHER" id="PTHR22594:SF5">
    <property type="entry name" value="ASPARTATE--TRNA LIGASE, MITOCHONDRIAL"/>
    <property type="match status" value="1"/>
</dbReference>
<dbReference type="SUPFAM" id="SSF55681">
    <property type="entry name" value="Class II aaRS and biotin synthetases"/>
    <property type="match status" value="1"/>
</dbReference>
<feature type="domain" description="Aminoacyl-transfer RNA synthetases class-II family profile" evidence="9">
    <location>
        <begin position="140"/>
        <end position="554"/>
    </location>
</feature>
<dbReference type="InterPro" id="IPR045864">
    <property type="entry name" value="aa-tRNA-synth_II/BPL/LPL"/>
</dbReference>
<feature type="binding site" evidence="8">
    <location>
        <position position="481"/>
    </location>
    <ligand>
        <name>ATP</name>
        <dbReference type="ChEBI" id="CHEBI:30616"/>
    </ligand>
</feature>
<dbReference type="InterPro" id="IPR004115">
    <property type="entry name" value="GAD-like_sf"/>
</dbReference>
<dbReference type="InterPro" id="IPR029351">
    <property type="entry name" value="GAD_dom"/>
</dbReference>
<evidence type="ECO:0000256" key="5">
    <source>
        <dbReference type="ARBA" id="ARBA00022840"/>
    </source>
</evidence>
<dbReference type="CDD" id="cd00777">
    <property type="entry name" value="AspRS_core"/>
    <property type="match status" value="1"/>
</dbReference>
<dbReference type="InterPro" id="IPR047089">
    <property type="entry name" value="Asp-tRNA-ligase_1_N"/>
</dbReference>
<dbReference type="InterPro" id="IPR004365">
    <property type="entry name" value="NA-bd_OB_tRNA"/>
</dbReference>
<dbReference type="EMBL" id="JBANFI010000006">
    <property type="protein sequence ID" value="MFK7161527.1"/>
    <property type="molecule type" value="Genomic_DNA"/>
</dbReference>
<keyword evidence="11" id="KW-1185">Reference proteome</keyword>
<feature type="binding site" evidence="8">
    <location>
        <position position="219"/>
    </location>
    <ligand>
        <name>L-aspartate</name>
        <dbReference type="ChEBI" id="CHEBI:29991"/>
    </ligand>
</feature>